<keyword evidence="3" id="KW-1003">Cell membrane</keyword>
<dbReference type="Proteomes" id="UP000261875">
    <property type="component" value="Chromosome"/>
</dbReference>
<evidence type="ECO:0000256" key="3">
    <source>
        <dbReference type="ARBA" id="ARBA00022475"/>
    </source>
</evidence>
<organism evidence="9 10">
    <name type="scientific">Candidatus Fukatsuia symbiotica</name>
    <dbReference type="NCBI Taxonomy" id="1878942"/>
    <lineage>
        <taxon>Bacteria</taxon>
        <taxon>Pseudomonadati</taxon>
        <taxon>Pseudomonadota</taxon>
        <taxon>Gammaproteobacteria</taxon>
        <taxon>Enterobacterales</taxon>
        <taxon>Yersiniaceae</taxon>
        <taxon>Candidatus Fukatsuia</taxon>
    </lineage>
</organism>
<feature type="transmembrane region" description="Helical" evidence="8">
    <location>
        <begin position="212"/>
        <end position="231"/>
    </location>
</feature>
<name>A0A2U8IA27_9GAMM</name>
<dbReference type="EMBL" id="CP021659">
    <property type="protein sequence ID" value="AWK14895.1"/>
    <property type="molecule type" value="Genomic_DNA"/>
</dbReference>
<feature type="transmembrane region" description="Helical" evidence="8">
    <location>
        <begin position="72"/>
        <end position="91"/>
    </location>
</feature>
<gene>
    <name evidence="9" type="ORF">CCS41_11075</name>
</gene>
<keyword evidence="10" id="KW-1185">Reference proteome</keyword>
<dbReference type="GO" id="GO:0005886">
    <property type="term" value="C:plasma membrane"/>
    <property type="evidence" value="ECO:0007669"/>
    <property type="project" value="UniProtKB-SubCell"/>
</dbReference>
<comment type="subcellular location">
    <subcellularLocation>
        <location evidence="1">Cell inner membrane</location>
        <topology evidence="1">Multi-pass membrane protein</topology>
    </subcellularLocation>
</comment>
<sequence>MSTIALILTLLFTSLVTVGLRWWFYIRRRSTTRKLTLKELITSVRKEDGERIELIDIRKETPEEYTLHHSRGVQEAITICIALSCLFFSLISPGMLLPWLILIALMPLVWACWRLFRPLSKADLQEVYCLSGTPKRWGLFGESKQSQMNNNISLGMIDLIYPSHWGSRLTHDLDKKTQIDIYVNHQVIRQGSHLSLHDEAQRFPLQRWGRNLILMVGSLLILIMLLLYVPLSLSLKLSVVWFQGAQSWHVTDIEALRKIPLHIGDILSVQGTGMCYVPPSSKHPNYVVFTPFDCSGIYWNSVAPLAQPESAIIEKVATLMNTIKRQLHPQENKGISGNQQSTAKMKKSSMTRLDDFTDIILKTQALCEKASDCIWLKNVLINLGHAKNWTVLVEAACSGRLAQVNVLLPPVKVEALQRLVNIIISSYVHREIHRATVALNSPSPGGFLITNSEGKQWVEHTPPLVPLFDYSALEQWQELQRLSRQLLNTYFKAEGIITDIVTDTQGTQHISLHSKPDMITIIRYQGTSLLLLVVISCLVINTVLFIRRVGKNRYRMKNIQHYYTRCFDHTETFSNK</sequence>
<evidence type="ECO:0000256" key="6">
    <source>
        <dbReference type="ARBA" id="ARBA00022989"/>
    </source>
</evidence>
<proteinExistence type="inferred from homology"/>
<comment type="similarity">
    <text evidence="2">Belongs to the IgaA family.</text>
</comment>
<evidence type="ECO:0000256" key="8">
    <source>
        <dbReference type="SAM" id="Phobius"/>
    </source>
</evidence>
<dbReference type="InterPro" id="IPR010771">
    <property type="entry name" value="IgaA"/>
</dbReference>
<evidence type="ECO:0000256" key="1">
    <source>
        <dbReference type="ARBA" id="ARBA00004429"/>
    </source>
</evidence>
<dbReference type="Pfam" id="PF07095">
    <property type="entry name" value="IgaA"/>
    <property type="match status" value="1"/>
</dbReference>
<evidence type="ECO:0000256" key="4">
    <source>
        <dbReference type="ARBA" id="ARBA00022519"/>
    </source>
</evidence>
<reference evidence="9 10" key="1">
    <citation type="submission" date="2017-05" db="EMBL/GenBank/DDBJ databases">
        <title>Genome sequence of Candidatus Fukatsuia symbiotica and Candidatus Hamiltonella defensa from Acyrthosiphon pisum strain 5D.</title>
        <authorList>
            <person name="Patel V.A."/>
            <person name="Chevignon G."/>
            <person name="Russell J.A."/>
            <person name="Oliver K.M."/>
        </authorList>
    </citation>
    <scope>NUCLEOTIDE SEQUENCE [LARGE SCALE GENOMIC DNA]</scope>
    <source>
        <strain evidence="9 10">5D</strain>
    </source>
</reference>
<dbReference type="KEGG" id="fsm:CCS41_11075"/>
<dbReference type="OrthoDB" id="8827178at2"/>
<feature type="transmembrane region" description="Helical" evidence="8">
    <location>
        <begin position="97"/>
        <end position="116"/>
    </location>
</feature>
<evidence type="ECO:0000256" key="5">
    <source>
        <dbReference type="ARBA" id="ARBA00022692"/>
    </source>
</evidence>
<evidence type="ECO:0000313" key="10">
    <source>
        <dbReference type="Proteomes" id="UP000261875"/>
    </source>
</evidence>
<evidence type="ECO:0000313" key="9">
    <source>
        <dbReference type="EMBL" id="AWK14895.1"/>
    </source>
</evidence>
<accession>A0A2U8IA27</accession>
<keyword evidence="6 8" id="KW-1133">Transmembrane helix</keyword>
<feature type="transmembrane region" description="Helical" evidence="8">
    <location>
        <begin position="6"/>
        <end position="24"/>
    </location>
</feature>
<dbReference type="AlphaFoldDB" id="A0A2U8IA27"/>
<protein>
    <submittedName>
        <fullName evidence="9">Intracellular growth attenuator protein igaA</fullName>
    </submittedName>
</protein>
<evidence type="ECO:0000256" key="2">
    <source>
        <dbReference type="ARBA" id="ARBA00009494"/>
    </source>
</evidence>
<evidence type="ECO:0000256" key="7">
    <source>
        <dbReference type="ARBA" id="ARBA00023136"/>
    </source>
</evidence>
<keyword evidence="4" id="KW-0997">Cell inner membrane</keyword>
<keyword evidence="5 8" id="KW-0812">Transmembrane</keyword>
<keyword evidence="7 8" id="KW-0472">Membrane</keyword>
<feature type="transmembrane region" description="Helical" evidence="8">
    <location>
        <begin position="524"/>
        <end position="546"/>
    </location>
</feature>
<dbReference type="STRING" id="1878942.GCA_900128755_01159"/>